<accession>A0A0L0VJ99</accession>
<gene>
    <name evidence="1" type="ORF">PSTG_07460</name>
</gene>
<evidence type="ECO:0000313" key="2">
    <source>
        <dbReference type="Proteomes" id="UP000054564"/>
    </source>
</evidence>
<protein>
    <submittedName>
        <fullName evidence="1">Uncharacterized protein</fullName>
    </submittedName>
</protein>
<proteinExistence type="predicted"/>
<sequence>MIRPQGRQRVETSLNAGYLLDDSMSAAHRHGPTDWCYSGILGRRGERCCGFTEARINQAATRQSAFKARDEDPGTTHKVIRKLASRITDTLVADISNAGTKEEKAGA</sequence>
<comment type="caution">
    <text evidence="1">The sequence shown here is derived from an EMBL/GenBank/DDBJ whole genome shotgun (WGS) entry which is preliminary data.</text>
</comment>
<evidence type="ECO:0000313" key="1">
    <source>
        <dbReference type="EMBL" id="KNE99343.1"/>
    </source>
</evidence>
<organism evidence="1 2">
    <name type="scientific">Puccinia striiformis f. sp. tritici PST-78</name>
    <dbReference type="NCBI Taxonomy" id="1165861"/>
    <lineage>
        <taxon>Eukaryota</taxon>
        <taxon>Fungi</taxon>
        <taxon>Dikarya</taxon>
        <taxon>Basidiomycota</taxon>
        <taxon>Pucciniomycotina</taxon>
        <taxon>Pucciniomycetes</taxon>
        <taxon>Pucciniales</taxon>
        <taxon>Pucciniaceae</taxon>
        <taxon>Puccinia</taxon>
    </lineage>
</organism>
<keyword evidence="2" id="KW-1185">Reference proteome</keyword>
<name>A0A0L0VJ99_9BASI</name>
<dbReference type="AlphaFoldDB" id="A0A0L0VJ99"/>
<dbReference type="Proteomes" id="UP000054564">
    <property type="component" value="Unassembled WGS sequence"/>
</dbReference>
<reference evidence="2" key="1">
    <citation type="submission" date="2014-03" db="EMBL/GenBank/DDBJ databases">
        <title>The Genome Sequence of Puccinia striiformis f. sp. tritici PST-78.</title>
        <authorList>
            <consortium name="The Broad Institute Genome Sequencing Platform"/>
            <person name="Cuomo C."/>
            <person name="Hulbert S."/>
            <person name="Chen X."/>
            <person name="Walker B."/>
            <person name="Young S.K."/>
            <person name="Zeng Q."/>
            <person name="Gargeya S."/>
            <person name="Fitzgerald M."/>
            <person name="Haas B."/>
            <person name="Abouelleil A."/>
            <person name="Alvarado L."/>
            <person name="Arachchi H.M."/>
            <person name="Berlin A.M."/>
            <person name="Chapman S.B."/>
            <person name="Goldberg J."/>
            <person name="Griggs A."/>
            <person name="Gujja S."/>
            <person name="Hansen M."/>
            <person name="Howarth C."/>
            <person name="Imamovic A."/>
            <person name="Larimer J."/>
            <person name="McCowan C."/>
            <person name="Montmayeur A."/>
            <person name="Murphy C."/>
            <person name="Neiman D."/>
            <person name="Pearson M."/>
            <person name="Priest M."/>
            <person name="Roberts A."/>
            <person name="Saif S."/>
            <person name="Shea T."/>
            <person name="Sisk P."/>
            <person name="Sykes S."/>
            <person name="Wortman J."/>
            <person name="Nusbaum C."/>
            <person name="Birren B."/>
        </authorList>
    </citation>
    <scope>NUCLEOTIDE SEQUENCE [LARGE SCALE GENOMIC DNA]</scope>
    <source>
        <strain evidence="2">race PST-78</strain>
    </source>
</reference>
<dbReference type="EMBL" id="AJIL01000047">
    <property type="protein sequence ID" value="KNE99343.1"/>
    <property type="molecule type" value="Genomic_DNA"/>
</dbReference>